<dbReference type="GO" id="GO:0003824">
    <property type="term" value="F:catalytic activity"/>
    <property type="evidence" value="ECO:0007669"/>
    <property type="project" value="InterPro"/>
</dbReference>
<dbReference type="Proteomes" id="UP000243469">
    <property type="component" value="Unassembled WGS sequence"/>
</dbReference>
<comment type="caution">
    <text evidence="3">The sequence shown here is derived from an EMBL/GenBank/DDBJ whole genome shotgun (WGS) entry which is preliminary data.</text>
</comment>
<accession>A0A2G6JNX4</accession>
<dbReference type="Pfam" id="PF01035">
    <property type="entry name" value="DNA_binding_1"/>
    <property type="match status" value="1"/>
</dbReference>
<evidence type="ECO:0000313" key="3">
    <source>
        <dbReference type="EMBL" id="PIE25124.1"/>
    </source>
</evidence>
<dbReference type="PANTHER" id="PTHR42942">
    <property type="entry name" value="6-O-METHYLGUANINE DNA METHYLTRANSFERASE"/>
    <property type="match status" value="1"/>
</dbReference>
<sequence>MARAVGRTLSRLPETTQLPWHRVINAQGKITFPDGSTSYHQQRERLEKEGISLTNGKVRLRDYQWCP</sequence>
<keyword evidence="1" id="KW-0227">DNA damage</keyword>
<reference evidence="3 4" key="1">
    <citation type="submission" date="2017-10" db="EMBL/GenBank/DDBJ databases">
        <title>Novel microbial diversity and functional potential in the marine mammal oral microbiome.</title>
        <authorList>
            <person name="Dudek N.K."/>
            <person name="Sun C.L."/>
            <person name="Burstein D."/>
            <person name="Kantor R.S."/>
            <person name="Aliaga Goltsman D.S."/>
            <person name="Bik E.M."/>
            <person name="Thomas B.C."/>
            <person name="Banfield J.F."/>
            <person name="Relman D.A."/>
        </authorList>
    </citation>
    <scope>NUCLEOTIDE SEQUENCE [LARGE SCALE GENOMIC DNA]</scope>
    <source>
        <strain evidence="3">DOLJORAL78_47_21</strain>
    </source>
</reference>
<dbReference type="GO" id="GO:0006281">
    <property type="term" value="P:DNA repair"/>
    <property type="evidence" value="ECO:0007669"/>
    <property type="project" value="InterPro"/>
</dbReference>
<evidence type="ECO:0000256" key="1">
    <source>
        <dbReference type="ARBA" id="ARBA00022763"/>
    </source>
</evidence>
<dbReference type="Gene3D" id="1.10.10.10">
    <property type="entry name" value="Winged helix-like DNA-binding domain superfamily/Winged helix DNA-binding domain"/>
    <property type="match status" value="1"/>
</dbReference>
<evidence type="ECO:0000313" key="4">
    <source>
        <dbReference type="Proteomes" id="UP000243469"/>
    </source>
</evidence>
<dbReference type="CDD" id="cd06445">
    <property type="entry name" value="ATase"/>
    <property type="match status" value="1"/>
</dbReference>
<name>A0A2G6JNX4_NEPCE</name>
<dbReference type="EMBL" id="PDSH01000013">
    <property type="protein sequence ID" value="PIE25124.1"/>
    <property type="molecule type" value="Genomic_DNA"/>
</dbReference>
<dbReference type="SUPFAM" id="SSF46767">
    <property type="entry name" value="Methylated DNA-protein cysteine methyltransferase, C-terminal domain"/>
    <property type="match status" value="1"/>
</dbReference>
<proteinExistence type="predicted"/>
<protein>
    <recommendedName>
        <fullName evidence="2">Methylated-DNA-[protein]-cysteine S-methyltransferase DNA binding domain-containing protein</fullName>
    </recommendedName>
</protein>
<dbReference type="InterPro" id="IPR036388">
    <property type="entry name" value="WH-like_DNA-bd_sf"/>
</dbReference>
<dbReference type="PANTHER" id="PTHR42942:SF1">
    <property type="entry name" value="ALKYLTRANSFERASE-LIKE PROTEIN 1"/>
    <property type="match status" value="1"/>
</dbReference>
<dbReference type="InterPro" id="IPR036217">
    <property type="entry name" value="MethylDNA_cys_MeTrfase_DNAb"/>
</dbReference>
<gene>
    <name evidence="3" type="ORF">CSA60_01695</name>
</gene>
<organism evidence="3 4">
    <name type="scientific">Neptuniibacter caesariensis</name>
    <dbReference type="NCBI Taxonomy" id="207954"/>
    <lineage>
        <taxon>Bacteria</taxon>
        <taxon>Pseudomonadati</taxon>
        <taxon>Pseudomonadota</taxon>
        <taxon>Gammaproteobacteria</taxon>
        <taxon>Oceanospirillales</taxon>
        <taxon>Oceanospirillaceae</taxon>
        <taxon>Neptuniibacter</taxon>
    </lineage>
</organism>
<dbReference type="InterPro" id="IPR014048">
    <property type="entry name" value="MethylDNA_cys_MeTrfase_DNA-bd"/>
</dbReference>
<feature type="domain" description="Methylated-DNA-[protein]-cysteine S-methyltransferase DNA binding" evidence="2">
    <location>
        <begin position="2"/>
        <end position="51"/>
    </location>
</feature>
<dbReference type="AlphaFoldDB" id="A0A2G6JNX4"/>
<dbReference type="InterPro" id="IPR052520">
    <property type="entry name" value="ATL_DNA_repair"/>
</dbReference>
<evidence type="ECO:0000259" key="2">
    <source>
        <dbReference type="Pfam" id="PF01035"/>
    </source>
</evidence>